<evidence type="ECO:0000256" key="2">
    <source>
        <dbReference type="SAM" id="Phobius"/>
    </source>
</evidence>
<evidence type="ECO:0000313" key="3">
    <source>
        <dbReference type="EMBL" id="ORX07939.1"/>
    </source>
</evidence>
<feature type="region of interest" description="Disordered" evidence="1">
    <location>
        <begin position="171"/>
        <end position="290"/>
    </location>
</feature>
<gene>
    <name evidence="3" type="ORF">AWC30_03205</name>
</gene>
<name>A0A1X2EP98_9MYCO</name>
<proteinExistence type="predicted"/>
<feature type="transmembrane region" description="Helical" evidence="2">
    <location>
        <begin position="115"/>
        <end position="133"/>
    </location>
</feature>
<dbReference type="AlphaFoldDB" id="A0A1X2EP98"/>
<reference evidence="3 4" key="1">
    <citation type="submission" date="2016-01" db="EMBL/GenBank/DDBJ databases">
        <title>The new phylogeny of the genus Mycobacterium.</title>
        <authorList>
            <person name="Tarcisio F."/>
            <person name="Conor M."/>
            <person name="Antonella G."/>
            <person name="Elisabetta G."/>
            <person name="Giulia F.S."/>
            <person name="Sara T."/>
            <person name="Anna F."/>
            <person name="Clotilde B."/>
            <person name="Roberto B."/>
            <person name="Veronica D.S."/>
            <person name="Fabio R."/>
            <person name="Monica P."/>
            <person name="Olivier J."/>
            <person name="Enrico T."/>
            <person name="Nicola S."/>
        </authorList>
    </citation>
    <scope>NUCLEOTIDE SEQUENCE [LARGE SCALE GENOMIC DNA]</scope>
    <source>
        <strain evidence="3 4">DSM 44153</strain>
    </source>
</reference>
<sequence length="290" mass="31375">MTNNWLLRGLVFAAGMIVIRLIQGVLINTFEMHATLISVLLLLVFVAGVAVWAYADGREDAKATADPERRTDLAMTWLLAGLVAGVLGGAVVWLFSLFDEGIYAGSLINELTTFASFTALLTWVPAVAAVAVGRWQVDREYEKNPELRRRRPDDDDDRADTDVFAAVGGEPAEAEATETVDPAASAETTELAPAGEEQTTAIATLPDFEKTEPKKRWWQRSKKTAAAPTVPAPTAYTMDQTQPVETDQAGQAEETVRIDADGSAEPTTEIPAVSPAEDEQTTEIDRGEQP</sequence>
<keyword evidence="2" id="KW-0472">Membrane</keyword>
<evidence type="ECO:0000256" key="1">
    <source>
        <dbReference type="SAM" id="MobiDB-lite"/>
    </source>
</evidence>
<feature type="transmembrane region" description="Helical" evidence="2">
    <location>
        <begin position="33"/>
        <end position="55"/>
    </location>
</feature>
<evidence type="ECO:0000313" key="4">
    <source>
        <dbReference type="Proteomes" id="UP000193090"/>
    </source>
</evidence>
<feature type="transmembrane region" description="Helical" evidence="2">
    <location>
        <begin position="7"/>
        <end position="27"/>
    </location>
</feature>
<feature type="transmembrane region" description="Helical" evidence="2">
    <location>
        <begin position="76"/>
        <end position="95"/>
    </location>
</feature>
<feature type="compositionally biased region" description="Low complexity" evidence="1">
    <location>
        <begin position="224"/>
        <end position="235"/>
    </location>
</feature>
<dbReference type="Proteomes" id="UP000193090">
    <property type="component" value="Unassembled WGS sequence"/>
</dbReference>
<feature type="compositionally biased region" description="Polar residues" evidence="1">
    <location>
        <begin position="237"/>
        <end position="249"/>
    </location>
</feature>
<organism evidence="3 4">
    <name type="scientific">Mycolicibacillus trivialis</name>
    <dbReference type="NCBI Taxonomy" id="1798"/>
    <lineage>
        <taxon>Bacteria</taxon>
        <taxon>Bacillati</taxon>
        <taxon>Actinomycetota</taxon>
        <taxon>Actinomycetes</taxon>
        <taxon>Mycobacteriales</taxon>
        <taxon>Mycobacteriaceae</taxon>
        <taxon>Mycolicibacillus</taxon>
    </lineage>
</organism>
<comment type="caution">
    <text evidence="3">The sequence shown here is derived from an EMBL/GenBank/DDBJ whole genome shotgun (WGS) entry which is preliminary data.</text>
</comment>
<protein>
    <recommendedName>
        <fullName evidence="5">Transmembrane protein</fullName>
    </recommendedName>
</protein>
<accession>A0A1X2EP98</accession>
<keyword evidence="2" id="KW-1133">Transmembrane helix</keyword>
<dbReference type="NCBIfam" id="NF037996">
    <property type="entry name" value="B-4DMT"/>
    <property type="match status" value="1"/>
</dbReference>
<dbReference type="STRING" id="1798.AWC30_03205"/>
<keyword evidence="4" id="KW-1185">Reference proteome</keyword>
<dbReference type="EMBL" id="LQPZ01000008">
    <property type="protein sequence ID" value="ORX07939.1"/>
    <property type="molecule type" value="Genomic_DNA"/>
</dbReference>
<dbReference type="InterPro" id="IPR047958">
    <property type="entry name" value="B-4DMT-like"/>
</dbReference>
<dbReference type="OrthoDB" id="4375786at2"/>
<evidence type="ECO:0008006" key="5">
    <source>
        <dbReference type="Google" id="ProtNLM"/>
    </source>
</evidence>
<keyword evidence="2" id="KW-0812">Transmembrane</keyword>